<accession>A0AAW1PDN6</accession>
<sequence length="77" mass="8909">MPELQTVLKTGWLRSTMGVTYDRVRKRAPYKARLFLGVNCTTQAIILRLSLRPQPWTSLAALQGSTYWRHQKHRLAA</sequence>
<comment type="caution">
    <text evidence="1">The sequence shown here is derived from an EMBL/GenBank/DDBJ whole genome shotgun (WGS) entry which is preliminary data.</text>
</comment>
<protein>
    <submittedName>
        <fullName evidence="1">Uncharacterized protein</fullName>
    </submittedName>
</protein>
<name>A0AAW1PDN6_9CHLO</name>
<evidence type="ECO:0000313" key="1">
    <source>
        <dbReference type="EMBL" id="KAK9811541.1"/>
    </source>
</evidence>
<dbReference type="Proteomes" id="UP001489004">
    <property type="component" value="Unassembled WGS sequence"/>
</dbReference>
<keyword evidence="2" id="KW-1185">Reference proteome</keyword>
<dbReference type="AlphaFoldDB" id="A0AAW1PDN6"/>
<reference evidence="1 2" key="1">
    <citation type="journal article" date="2024" name="Nat. Commun.">
        <title>Phylogenomics reveals the evolutionary origins of lichenization in chlorophyte algae.</title>
        <authorList>
            <person name="Puginier C."/>
            <person name="Libourel C."/>
            <person name="Otte J."/>
            <person name="Skaloud P."/>
            <person name="Haon M."/>
            <person name="Grisel S."/>
            <person name="Petersen M."/>
            <person name="Berrin J.G."/>
            <person name="Delaux P.M."/>
            <person name="Dal Grande F."/>
            <person name="Keller J."/>
        </authorList>
    </citation>
    <scope>NUCLEOTIDE SEQUENCE [LARGE SCALE GENOMIC DNA]</scope>
    <source>
        <strain evidence="1 2">SAG 2043</strain>
    </source>
</reference>
<organism evidence="1 2">
    <name type="scientific">[Myrmecia] bisecta</name>
    <dbReference type="NCBI Taxonomy" id="41462"/>
    <lineage>
        <taxon>Eukaryota</taxon>
        <taxon>Viridiplantae</taxon>
        <taxon>Chlorophyta</taxon>
        <taxon>core chlorophytes</taxon>
        <taxon>Trebouxiophyceae</taxon>
        <taxon>Trebouxiales</taxon>
        <taxon>Trebouxiaceae</taxon>
        <taxon>Myrmecia</taxon>
    </lineage>
</organism>
<evidence type="ECO:0000313" key="2">
    <source>
        <dbReference type="Proteomes" id="UP001489004"/>
    </source>
</evidence>
<gene>
    <name evidence="1" type="ORF">WJX72_005634</name>
</gene>
<proteinExistence type="predicted"/>
<dbReference type="EMBL" id="JALJOR010000009">
    <property type="protein sequence ID" value="KAK9811541.1"/>
    <property type="molecule type" value="Genomic_DNA"/>
</dbReference>